<dbReference type="GO" id="GO:0005737">
    <property type="term" value="C:cytoplasm"/>
    <property type="evidence" value="ECO:0007669"/>
    <property type="project" value="TreeGrafter"/>
</dbReference>
<dbReference type="SMART" id="SM00833">
    <property type="entry name" value="CobW_C"/>
    <property type="match status" value="1"/>
</dbReference>
<dbReference type="EMBL" id="MSLT01000012">
    <property type="protein sequence ID" value="OUD14418.1"/>
    <property type="molecule type" value="Genomic_DNA"/>
</dbReference>
<proteinExistence type="predicted"/>
<comment type="function">
    <text evidence="1">Zinc chaperone that directly transfers zinc cofactor to target proteins, thereby activating them. Zinc is transferred from the CXCC motif in the GTPase domain to the zinc binding site in target proteins in a process requiring GTP hydrolysis.</text>
</comment>
<dbReference type="PANTHER" id="PTHR13748:SF46">
    <property type="entry name" value="ZINC CHAPERONE YEIR"/>
    <property type="match status" value="1"/>
</dbReference>
<dbReference type="PANTHER" id="PTHR13748">
    <property type="entry name" value="COBW-RELATED"/>
    <property type="match status" value="1"/>
</dbReference>
<dbReference type="InterPro" id="IPR051316">
    <property type="entry name" value="Zinc-reg_GTPase_activator"/>
</dbReference>
<dbReference type="Gene3D" id="3.40.50.300">
    <property type="entry name" value="P-loop containing nucleotide triphosphate hydrolases"/>
    <property type="match status" value="1"/>
</dbReference>
<dbReference type="Proteomes" id="UP000194798">
    <property type="component" value="Unassembled WGS sequence"/>
</dbReference>
<dbReference type="InterPro" id="IPR003495">
    <property type="entry name" value="CobW/HypB/UreG_nucleotide-bd"/>
</dbReference>
<evidence type="ECO:0000259" key="2">
    <source>
        <dbReference type="SMART" id="SM00833"/>
    </source>
</evidence>
<evidence type="ECO:0000313" key="4">
    <source>
        <dbReference type="Proteomes" id="UP000194798"/>
    </source>
</evidence>
<sequence length="348" mass="38507">MIAHIPTTLISGFLGVGKTTAITHLLNEASRRKERWAVVVNEFGRVGIDGAALQNGDEGALVQEIPGGCLCCAVGMHFQTVLPRFIRQARPDRLLIEPTGIGHLKGLVKTLSNTWLSQALDLNASITLVDPRQFSLELVHKSPVYYDQLLSADVIVINKCDVADRAHIKQLRDFLETLPEKQAIIETEYGRFPLDYLDLSLKAGRLSPSVVPTLKQNGSNSSTKTDTLLGHISFRPVPAPCPQRYESQGEGRFACGWIFPKGTRFSKAALMALFDALNARDIEIERAKGIFQLNNDEWQLFNCVGQDVEIKTLNDSENSRIEFISKIGRQPDWLALEMALLASQLTAA</sequence>
<keyword evidence="4" id="KW-1185">Reference proteome</keyword>
<dbReference type="OrthoDB" id="9808822at2"/>
<evidence type="ECO:0000313" key="3">
    <source>
        <dbReference type="EMBL" id="OUD14418.1"/>
    </source>
</evidence>
<accession>A0A251X8M1</accession>
<dbReference type="SUPFAM" id="SSF52540">
    <property type="entry name" value="P-loop containing nucleoside triphosphate hydrolases"/>
    <property type="match status" value="1"/>
</dbReference>
<organism evidence="3 4">
    <name type="scientific">Thioflexithrix psekupsensis</name>
    <dbReference type="NCBI Taxonomy" id="1570016"/>
    <lineage>
        <taxon>Bacteria</taxon>
        <taxon>Pseudomonadati</taxon>
        <taxon>Pseudomonadota</taxon>
        <taxon>Gammaproteobacteria</taxon>
        <taxon>Thiotrichales</taxon>
        <taxon>Thioflexithrix</taxon>
    </lineage>
</organism>
<dbReference type="Pfam" id="PF07683">
    <property type="entry name" value="CobW_C"/>
    <property type="match status" value="1"/>
</dbReference>
<protein>
    <recommendedName>
        <fullName evidence="2">CobW C-terminal domain-containing protein</fullName>
    </recommendedName>
</protein>
<name>A0A251X8M1_9GAMM</name>
<evidence type="ECO:0000256" key="1">
    <source>
        <dbReference type="ARBA" id="ARBA00045658"/>
    </source>
</evidence>
<dbReference type="AlphaFoldDB" id="A0A251X8M1"/>
<dbReference type="InterPro" id="IPR011629">
    <property type="entry name" value="CobW-like_C"/>
</dbReference>
<dbReference type="InterPro" id="IPR027417">
    <property type="entry name" value="P-loop_NTPase"/>
</dbReference>
<dbReference type="RefSeq" id="WP_086488198.1">
    <property type="nucleotide sequence ID" value="NZ_MSLT01000012.1"/>
</dbReference>
<dbReference type="CDD" id="cd03112">
    <property type="entry name" value="CobW-like"/>
    <property type="match status" value="1"/>
</dbReference>
<reference evidence="3 4" key="1">
    <citation type="submission" date="2016-12" db="EMBL/GenBank/DDBJ databases">
        <title>Thioflexothrix psekupsii D3 genome sequencing and assembly.</title>
        <authorList>
            <person name="Fomenkov A."/>
            <person name="Vincze T."/>
            <person name="Grabovich M."/>
            <person name="Anton B.P."/>
            <person name="Dubinina G."/>
            <person name="Orlova M."/>
            <person name="Belousova E."/>
            <person name="Roberts R.J."/>
        </authorList>
    </citation>
    <scope>NUCLEOTIDE SEQUENCE [LARGE SCALE GENOMIC DNA]</scope>
    <source>
        <strain evidence="3">D3</strain>
    </source>
</reference>
<feature type="domain" description="CobW C-terminal" evidence="2">
    <location>
        <begin position="254"/>
        <end position="344"/>
    </location>
</feature>
<dbReference type="Pfam" id="PF02492">
    <property type="entry name" value="cobW"/>
    <property type="match status" value="1"/>
</dbReference>
<comment type="caution">
    <text evidence="3">The sequence shown here is derived from an EMBL/GenBank/DDBJ whole genome shotgun (WGS) entry which is preliminary data.</text>
</comment>
<gene>
    <name evidence="3" type="ORF">TPSD3_08905</name>
</gene>